<evidence type="ECO:0000313" key="2">
    <source>
        <dbReference type="EMBL" id="KAL3658359.1"/>
    </source>
</evidence>
<proteinExistence type="predicted"/>
<accession>A0ABD3EYW4</accession>
<dbReference type="AlphaFoldDB" id="A0ABD3EYW4"/>
<gene>
    <name evidence="2" type="ORF">V7S43_016739</name>
</gene>
<feature type="region of interest" description="Disordered" evidence="1">
    <location>
        <begin position="63"/>
        <end position="84"/>
    </location>
</feature>
<name>A0ABD3EYW4_9STRA</name>
<sequence>MPLFNKTNDGALYAADSQDECAKYLGRACKANVLVDSGIFPPRNGETALDTIKTIPTFVNYAAGSSQSSNSEQQQQTQHPLPAP</sequence>
<evidence type="ECO:0000256" key="1">
    <source>
        <dbReference type="SAM" id="MobiDB-lite"/>
    </source>
</evidence>
<reference evidence="2 3" key="1">
    <citation type="submission" date="2024-09" db="EMBL/GenBank/DDBJ databases">
        <title>Genome sequencing and assembly of Phytophthora oleae, isolate VK10A, causative agent of rot of olive drupes.</title>
        <authorList>
            <person name="Conti Taguali S."/>
            <person name="Riolo M."/>
            <person name="La Spada F."/>
            <person name="Cacciola S.O."/>
            <person name="Dionisio G."/>
        </authorList>
    </citation>
    <scope>NUCLEOTIDE SEQUENCE [LARGE SCALE GENOMIC DNA]</scope>
    <source>
        <strain evidence="2 3">VK10A</strain>
    </source>
</reference>
<comment type="caution">
    <text evidence="2">The sequence shown here is derived from an EMBL/GenBank/DDBJ whole genome shotgun (WGS) entry which is preliminary data.</text>
</comment>
<protein>
    <submittedName>
        <fullName evidence="2">Uncharacterized protein</fullName>
    </submittedName>
</protein>
<feature type="compositionally biased region" description="Low complexity" evidence="1">
    <location>
        <begin position="65"/>
        <end position="78"/>
    </location>
</feature>
<organism evidence="2 3">
    <name type="scientific">Phytophthora oleae</name>
    <dbReference type="NCBI Taxonomy" id="2107226"/>
    <lineage>
        <taxon>Eukaryota</taxon>
        <taxon>Sar</taxon>
        <taxon>Stramenopiles</taxon>
        <taxon>Oomycota</taxon>
        <taxon>Peronosporomycetes</taxon>
        <taxon>Peronosporales</taxon>
        <taxon>Peronosporaceae</taxon>
        <taxon>Phytophthora</taxon>
    </lineage>
</organism>
<evidence type="ECO:0000313" key="3">
    <source>
        <dbReference type="Proteomes" id="UP001632037"/>
    </source>
</evidence>
<dbReference type="EMBL" id="JBIMZQ010000055">
    <property type="protein sequence ID" value="KAL3658359.1"/>
    <property type="molecule type" value="Genomic_DNA"/>
</dbReference>
<dbReference type="Proteomes" id="UP001632037">
    <property type="component" value="Unassembled WGS sequence"/>
</dbReference>
<keyword evidence="3" id="KW-1185">Reference proteome</keyword>